<proteinExistence type="predicted"/>
<dbReference type="GO" id="GO:0022904">
    <property type="term" value="P:respiratory electron transport chain"/>
    <property type="evidence" value="ECO:0007669"/>
    <property type="project" value="TreeGrafter"/>
</dbReference>
<dbReference type="InterPro" id="IPR006657">
    <property type="entry name" value="MoPterin_dinucl-bd_dom"/>
</dbReference>
<protein>
    <submittedName>
        <fullName evidence="8">Formate dehydrogenase subunit alpha</fullName>
    </submittedName>
</protein>
<evidence type="ECO:0000313" key="8">
    <source>
        <dbReference type="EMBL" id="AZG75886.1"/>
    </source>
</evidence>
<dbReference type="Gene3D" id="3.40.228.10">
    <property type="entry name" value="Dimethylsulfoxide Reductase, domain 2"/>
    <property type="match status" value="1"/>
</dbReference>
<dbReference type="PROSITE" id="PS51669">
    <property type="entry name" value="4FE4S_MOW_BIS_MGD"/>
    <property type="match status" value="1"/>
</dbReference>
<dbReference type="CDD" id="cd02753">
    <property type="entry name" value="MopB_Formate-Dh-H"/>
    <property type="match status" value="1"/>
</dbReference>
<dbReference type="CDD" id="cd00508">
    <property type="entry name" value="MopB_CT_Fdh-Nap-like"/>
    <property type="match status" value="1"/>
</dbReference>
<dbReference type="GO" id="GO:0003954">
    <property type="term" value="F:NADH dehydrogenase activity"/>
    <property type="evidence" value="ECO:0007669"/>
    <property type="project" value="TreeGrafter"/>
</dbReference>
<dbReference type="Pfam" id="PF04879">
    <property type="entry name" value="Molybdop_Fe4S4"/>
    <property type="match status" value="1"/>
</dbReference>
<dbReference type="SUPFAM" id="SSF50692">
    <property type="entry name" value="ADC-like"/>
    <property type="match status" value="1"/>
</dbReference>
<dbReference type="InterPro" id="IPR006478">
    <property type="entry name" value="Formate_DH_asu"/>
</dbReference>
<evidence type="ECO:0000313" key="9">
    <source>
        <dbReference type="Proteomes" id="UP000273982"/>
    </source>
</evidence>
<dbReference type="InterPro" id="IPR041924">
    <property type="entry name" value="Formate_Dh-H_N"/>
</dbReference>
<keyword evidence="1" id="KW-0004">4Fe-4S</keyword>
<sequence length="718" mass="78875">MPNPLKPEKSVVTTCAYCGVGCGFKAETRAGKIVRMTPWKEGKANHGHSCIKGRFAYDYYIAPDRVRMPLIRASIEDPWKPVSWQEAFDYAASEFRRIQTKYGVKSVGAVSSSRCTNEEIFLVQKFARAVLGNNNIDNCARICHSPTQFGLTNTIGAGAASQHFDSILQADVIMVVGVNPTEGHPVFGSLMKRRIRQGAKLIVIDPRKTETVESAHCKADVHLAIRPGTNVAILDSIAHVVVREQLYNEEFVRARCEVNEFENWKALVGSDKYAPEVIGPLAGVDPADIRKAARMYAGGPNSAIYYGLGVTEHSQGSTGVMCLGNLGLSCGMLGREGVGVNPLRGQGNVQGGSCLGSWPHVFSGYRFVTDYATRSSFEAEWGVTLDAEPGLRLPNMLDAAVAGSFKGMYIMGEDPVQSDPNQHHVIAAMKNMECVVLHDLFLNETSKYAHIFFPGSSSLEKDGTFTNAERRVSRVRKVIEPLAGLQDWEITVKLMNAMGYNVTYNNPGEVLDEIARLSPNYRGISFALIDRVGSAQWPCNEDAPEGTEVLHIGKFPRANGLGAFMLTEYVPTAERTNDKYPLLLTTGRILSQYNVGTQTRRTPNSMWHPEDVLEINEQDAMSRGVSDGDWVKLSSRFGEIELRTKISERVNPGVVYTTFHHAKSKANAVTSDLSDWATNCPEYKVTAVDVVRTNGPAADSSHEAEKPRIEELEPAECA</sequence>
<evidence type="ECO:0000256" key="4">
    <source>
        <dbReference type="ARBA" id="ARBA00023004"/>
    </source>
</evidence>
<dbReference type="GO" id="GO:0016020">
    <property type="term" value="C:membrane"/>
    <property type="evidence" value="ECO:0007669"/>
    <property type="project" value="TreeGrafter"/>
</dbReference>
<dbReference type="PIRSF" id="PIRSF000144">
    <property type="entry name" value="CbbBc"/>
    <property type="match status" value="1"/>
</dbReference>
<dbReference type="Proteomes" id="UP000273982">
    <property type="component" value="Chromosome"/>
</dbReference>
<feature type="compositionally biased region" description="Basic and acidic residues" evidence="6">
    <location>
        <begin position="700"/>
        <end position="711"/>
    </location>
</feature>
<name>A0A3G8M1S4_9HYPH</name>
<dbReference type="KEGG" id="mros:EHO51_03565"/>
<evidence type="ECO:0000256" key="5">
    <source>
        <dbReference type="ARBA" id="ARBA00023014"/>
    </source>
</evidence>
<dbReference type="FunFam" id="2.20.25.90:FF:000001">
    <property type="entry name" value="Formate dehydrogenase subunit alpha"/>
    <property type="match status" value="1"/>
</dbReference>
<evidence type="ECO:0000259" key="7">
    <source>
        <dbReference type="PROSITE" id="PS51669"/>
    </source>
</evidence>
<feature type="region of interest" description="Disordered" evidence="6">
    <location>
        <begin position="695"/>
        <end position="718"/>
    </location>
</feature>
<dbReference type="PANTHER" id="PTHR43105">
    <property type="entry name" value="RESPIRATORY NITRATE REDUCTASE"/>
    <property type="match status" value="1"/>
</dbReference>
<gene>
    <name evidence="8" type="ORF">EHO51_03565</name>
</gene>
<organism evidence="8 9">
    <name type="scientific">Methylocystis rosea</name>
    <dbReference type="NCBI Taxonomy" id="173366"/>
    <lineage>
        <taxon>Bacteria</taxon>
        <taxon>Pseudomonadati</taxon>
        <taxon>Pseudomonadota</taxon>
        <taxon>Alphaproteobacteria</taxon>
        <taxon>Hyphomicrobiales</taxon>
        <taxon>Methylocystaceae</taxon>
        <taxon>Methylocystis</taxon>
    </lineage>
</organism>
<dbReference type="InterPro" id="IPR006656">
    <property type="entry name" value="Mopterin_OxRdtase"/>
</dbReference>
<dbReference type="PANTHER" id="PTHR43105:SF14">
    <property type="entry name" value="FORMATE DEHYDROGENASE H"/>
    <property type="match status" value="1"/>
</dbReference>
<dbReference type="NCBIfam" id="TIGR01591">
    <property type="entry name" value="Fdh-alpha"/>
    <property type="match status" value="1"/>
</dbReference>
<dbReference type="Pfam" id="PF00384">
    <property type="entry name" value="Molybdopterin"/>
    <property type="match status" value="1"/>
</dbReference>
<evidence type="ECO:0000256" key="6">
    <source>
        <dbReference type="SAM" id="MobiDB-lite"/>
    </source>
</evidence>
<dbReference type="Gene3D" id="3.40.50.740">
    <property type="match status" value="1"/>
</dbReference>
<dbReference type="InterPro" id="IPR006963">
    <property type="entry name" value="Mopterin_OxRdtase_4Fe-4S_dom"/>
</dbReference>
<dbReference type="GO" id="GO:0015942">
    <property type="term" value="P:formate metabolic process"/>
    <property type="evidence" value="ECO:0007669"/>
    <property type="project" value="InterPro"/>
</dbReference>
<dbReference type="GO" id="GO:0008863">
    <property type="term" value="F:formate dehydrogenase (NAD+) activity"/>
    <property type="evidence" value="ECO:0007669"/>
    <property type="project" value="InterPro"/>
</dbReference>
<dbReference type="GO" id="GO:0043546">
    <property type="term" value="F:molybdopterin cofactor binding"/>
    <property type="evidence" value="ECO:0007669"/>
    <property type="project" value="InterPro"/>
</dbReference>
<accession>A0A3G8M1S4</accession>
<dbReference type="SMART" id="SM00926">
    <property type="entry name" value="Molybdop_Fe4S4"/>
    <property type="match status" value="1"/>
</dbReference>
<dbReference type="InterPro" id="IPR050123">
    <property type="entry name" value="Prok_molybdopt-oxidoreductase"/>
</dbReference>
<dbReference type="Gene3D" id="2.20.25.90">
    <property type="entry name" value="ADC-like domains"/>
    <property type="match status" value="1"/>
</dbReference>
<dbReference type="EMBL" id="CP034086">
    <property type="protein sequence ID" value="AZG75886.1"/>
    <property type="molecule type" value="Genomic_DNA"/>
</dbReference>
<dbReference type="AlphaFoldDB" id="A0A3G8M1S4"/>
<reference evidence="8 9" key="1">
    <citation type="submission" date="2018-11" db="EMBL/GenBank/DDBJ databases">
        <title>Genome squencing of methanotrophic bacteria isolated from alkaline groundwater in Korea.</title>
        <authorList>
            <person name="Nguyen L.N."/>
        </authorList>
    </citation>
    <scope>NUCLEOTIDE SEQUENCE [LARGE SCALE GENOMIC DNA]</scope>
    <source>
        <strain evidence="8 9">GW6</strain>
    </source>
</reference>
<keyword evidence="2" id="KW-0479">Metal-binding</keyword>
<evidence type="ECO:0000256" key="1">
    <source>
        <dbReference type="ARBA" id="ARBA00022485"/>
    </source>
</evidence>
<dbReference type="GO" id="GO:1990204">
    <property type="term" value="C:oxidoreductase complex"/>
    <property type="evidence" value="ECO:0007669"/>
    <property type="project" value="UniProtKB-ARBA"/>
</dbReference>
<dbReference type="GO" id="GO:0051539">
    <property type="term" value="F:4 iron, 4 sulfur cluster binding"/>
    <property type="evidence" value="ECO:0007669"/>
    <property type="project" value="UniProtKB-KW"/>
</dbReference>
<dbReference type="SUPFAM" id="SSF53706">
    <property type="entry name" value="Formate dehydrogenase/DMSO reductase, domains 1-3"/>
    <property type="match status" value="1"/>
</dbReference>
<evidence type="ECO:0000256" key="3">
    <source>
        <dbReference type="ARBA" id="ARBA00023002"/>
    </source>
</evidence>
<dbReference type="GO" id="GO:0046872">
    <property type="term" value="F:metal ion binding"/>
    <property type="evidence" value="ECO:0007669"/>
    <property type="project" value="UniProtKB-KW"/>
</dbReference>
<dbReference type="InterPro" id="IPR009010">
    <property type="entry name" value="Asp_de-COase-like_dom_sf"/>
</dbReference>
<keyword evidence="3" id="KW-0560">Oxidoreductase</keyword>
<evidence type="ECO:0000256" key="2">
    <source>
        <dbReference type="ARBA" id="ARBA00022723"/>
    </source>
</evidence>
<dbReference type="Pfam" id="PF01568">
    <property type="entry name" value="Molydop_binding"/>
    <property type="match status" value="1"/>
</dbReference>
<dbReference type="Gene3D" id="2.40.40.20">
    <property type="match status" value="1"/>
</dbReference>
<feature type="domain" description="4Fe-4S Mo/W bis-MGD-type" evidence="7">
    <location>
        <begin position="8"/>
        <end position="64"/>
    </location>
</feature>
<keyword evidence="5" id="KW-0411">Iron-sulfur</keyword>
<keyword evidence="4" id="KW-0408">Iron</keyword>